<reference evidence="2" key="1">
    <citation type="journal article" date="2020" name="Fungal Divers.">
        <title>Resolving the Mortierellaceae phylogeny through synthesis of multi-gene phylogenetics and phylogenomics.</title>
        <authorList>
            <person name="Vandepol N."/>
            <person name="Liber J."/>
            <person name="Desiro A."/>
            <person name="Na H."/>
            <person name="Kennedy M."/>
            <person name="Barry K."/>
            <person name="Grigoriev I.V."/>
            <person name="Miller A.N."/>
            <person name="O'Donnell K."/>
            <person name="Stajich J.E."/>
            <person name="Bonito G."/>
        </authorList>
    </citation>
    <scope>NUCLEOTIDE SEQUENCE</scope>
    <source>
        <strain evidence="2">CK1249</strain>
    </source>
</reference>
<dbReference type="Proteomes" id="UP000738359">
    <property type="component" value="Unassembled WGS sequence"/>
</dbReference>
<organism evidence="2 3">
    <name type="scientific">Mortierella alpina</name>
    <name type="common">Oleaginous fungus</name>
    <name type="synonym">Mortierella renispora</name>
    <dbReference type="NCBI Taxonomy" id="64518"/>
    <lineage>
        <taxon>Eukaryota</taxon>
        <taxon>Fungi</taxon>
        <taxon>Fungi incertae sedis</taxon>
        <taxon>Mucoromycota</taxon>
        <taxon>Mortierellomycotina</taxon>
        <taxon>Mortierellomycetes</taxon>
        <taxon>Mortierellales</taxon>
        <taxon>Mortierellaceae</taxon>
        <taxon>Mortierella</taxon>
    </lineage>
</organism>
<proteinExistence type="predicted"/>
<protein>
    <submittedName>
        <fullName evidence="2">Uncharacterized protein</fullName>
    </submittedName>
</protein>
<feature type="compositionally biased region" description="Low complexity" evidence="1">
    <location>
        <begin position="325"/>
        <end position="362"/>
    </location>
</feature>
<dbReference type="EMBL" id="JAAAHY010002529">
    <property type="protein sequence ID" value="KAF9944289.1"/>
    <property type="molecule type" value="Genomic_DNA"/>
</dbReference>
<sequence>MATSFTIRAEHHWLEGFPTAPPDTTLDHRARAAFDHPTTRDQQEHSRRALNNLARFGLVEDSESSPAAYIVKTLLTPHAPPLRLQYGDKLDIPIPYRSLLYLQHLSHTLPCNIFLFSSRSNPTAYTHEGATTTFALFHDIDSYTNKSRYLPLTAAKGMAPGVRPVPQPRVTQSLVPVAAYRPGKRKAKTYVMGRPFEEEEMRRHVRRYFELACMESLKSQIQQKAITPATKKFKSAQSRISAMDEKRETTYNNLLAFQRVPKNTFTSAHQRFVADHNLGATYDIRKLHIDVPNYVGPPLMYWRSVVERDFDRVWSAEITSATSTVSTAAGSTSTASASAGASSSAGSSSAAAGPSSGPLSVANTPVDDPNPNNCGDTKRDLRTCPATLKQILRTDILPKYDDIVSITRQRQLTMTDILTEVSIVVHKATLLLASGRLNGEVGLPEPVTNTFDIRKALPSGFAFRAEIDPLVQVAELPDLLQGALERGLKDKKSGPLADLTKIFSPQCISYLYAAFYGVSGSKADSQHPLWDKIVELISELSEVSPLSPSSSPAGLSSTITEHLKLLATAVGNLWDGSAYERSMDYTFRILLRLRLAPEREKKNKARILQAAQRKRESEKQPKAMTQSQWQLRVRHLCDELGPLLCSPHPRASRIEGIAKQLCDLVAVRPDGVQIHLPSIQEQLDQALLAGSAVASAPIPGQVPTSIQTPIGTLSSQDATAVPPQAPVDDFPDEIVLSVEDIDALFEEDDDDPNLQKEPARARLKALQALLKML</sequence>
<feature type="region of interest" description="Disordered" evidence="1">
    <location>
        <begin position="325"/>
        <end position="380"/>
    </location>
</feature>
<dbReference type="OrthoDB" id="2424936at2759"/>
<evidence type="ECO:0000313" key="3">
    <source>
        <dbReference type="Proteomes" id="UP000738359"/>
    </source>
</evidence>
<name>A0A9P6LV69_MORAP</name>
<evidence type="ECO:0000256" key="1">
    <source>
        <dbReference type="SAM" id="MobiDB-lite"/>
    </source>
</evidence>
<dbReference type="AlphaFoldDB" id="A0A9P6LV69"/>
<accession>A0A9P6LV69</accession>
<feature type="non-terminal residue" evidence="2">
    <location>
        <position position="1"/>
    </location>
</feature>
<keyword evidence="3" id="KW-1185">Reference proteome</keyword>
<comment type="caution">
    <text evidence="2">The sequence shown here is derived from an EMBL/GenBank/DDBJ whole genome shotgun (WGS) entry which is preliminary data.</text>
</comment>
<gene>
    <name evidence="2" type="ORF">BGZ70_004820</name>
</gene>
<evidence type="ECO:0000313" key="2">
    <source>
        <dbReference type="EMBL" id="KAF9944289.1"/>
    </source>
</evidence>